<keyword evidence="5" id="KW-0547">Nucleotide-binding</keyword>
<name>A0A6A7K7M6_9FIRM</name>
<keyword evidence="11" id="KW-1185">Reference proteome</keyword>
<feature type="domain" description="ABC transporter" evidence="9">
    <location>
        <begin position="2"/>
        <end position="241"/>
    </location>
</feature>
<keyword evidence="3" id="KW-0813">Transport</keyword>
<evidence type="ECO:0000256" key="8">
    <source>
        <dbReference type="ARBA" id="ARBA00023136"/>
    </source>
</evidence>
<evidence type="ECO:0000256" key="5">
    <source>
        <dbReference type="ARBA" id="ARBA00022741"/>
    </source>
</evidence>
<keyword evidence="8" id="KW-0472">Membrane</keyword>
<evidence type="ECO:0000256" key="2">
    <source>
        <dbReference type="ARBA" id="ARBA00005417"/>
    </source>
</evidence>
<dbReference type="PANTHER" id="PTHR43553:SF19">
    <property type="entry name" value="HMP_THIAMINE IMPORT ATP-BINDING PROTEIN YKOD-RELATED"/>
    <property type="match status" value="1"/>
</dbReference>
<comment type="caution">
    <text evidence="10">The sequence shown here is derived from an EMBL/GenBank/DDBJ whole genome shotgun (WGS) entry which is preliminary data.</text>
</comment>
<dbReference type="InterPro" id="IPR050095">
    <property type="entry name" value="ECF_ABC_transporter_ATP-bd"/>
</dbReference>
<dbReference type="InterPro" id="IPR027417">
    <property type="entry name" value="P-loop_NTPase"/>
</dbReference>
<dbReference type="GO" id="GO:0005524">
    <property type="term" value="F:ATP binding"/>
    <property type="evidence" value="ECO:0007669"/>
    <property type="project" value="UniProtKB-KW"/>
</dbReference>
<dbReference type="PANTHER" id="PTHR43553">
    <property type="entry name" value="HEAVY METAL TRANSPORTER"/>
    <property type="match status" value="1"/>
</dbReference>
<dbReference type="SMART" id="SM00382">
    <property type="entry name" value="AAA"/>
    <property type="match status" value="2"/>
</dbReference>
<evidence type="ECO:0000313" key="11">
    <source>
        <dbReference type="Proteomes" id="UP000440004"/>
    </source>
</evidence>
<evidence type="ECO:0000256" key="7">
    <source>
        <dbReference type="ARBA" id="ARBA00022967"/>
    </source>
</evidence>
<evidence type="ECO:0000313" key="10">
    <source>
        <dbReference type="EMBL" id="MPW25489.1"/>
    </source>
</evidence>
<reference evidence="10 11" key="1">
    <citation type="submission" date="2019-10" db="EMBL/GenBank/DDBJ databases">
        <title>Alkalibaculum tamaniensis sp.nov., a new alkaliphilic acetogen, isolated on methoxylated aromatics from a mud volcano.</title>
        <authorList>
            <person name="Khomyakova M.A."/>
            <person name="Merkel A.Y."/>
            <person name="Bonch-Osmolovskaya E.A."/>
            <person name="Slobodkin A.I."/>
        </authorList>
    </citation>
    <scope>NUCLEOTIDE SEQUENCE [LARGE SCALE GENOMIC DNA]</scope>
    <source>
        <strain evidence="10 11">M08DMB</strain>
    </source>
</reference>
<proteinExistence type="inferred from homology"/>
<evidence type="ECO:0000256" key="4">
    <source>
        <dbReference type="ARBA" id="ARBA00022475"/>
    </source>
</evidence>
<protein>
    <submittedName>
        <fullName evidence="10">ATP-binding cassette domain-containing protein</fullName>
    </submittedName>
</protein>
<dbReference type="Proteomes" id="UP000440004">
    <property type="component" value="Unassembled WGS sequence"/>
</dbReference>
<organism evidence="10 11">
    <name type="scientific">Alkalibaculum sporogenes</name>
    <dbReference type="NCBI Taxonomy" id="2655001"/>
    <lineage>
        <taxon>Bacteria</taxon>
        <taxon>Bacillati</taxon>
        <taxon>Bacillota</taxon>
        <taxon>Clostridia</taxon>
        <taxon>Eubacteriales</taxon>
        <taxon>Eubacteriaceae</taxon>
        <taxon>Alkalibaculum</taxon>
    </lineage>
</organism>
<dbReference type="InterPro" id="IPR003439">
    <property type="entry name" value="ABC_transporter-like_ATP-bd"/>
</dbReference>
<comment type="similarity">
    <text evidence="2">Belongs to the ABC transporter superfamily.</text>
</comment>
<dbReference type="InterPro" id="IPR015856">
    <property type="entry name" value="ABC_transpr_CbiO/EcfA_su"/>
</dbReference>
<gene>
    <name evidence="10" type="ORF">GC105_06780</name>
</gene>
<dbReference type="InterPro" id="IPR003593">
    <property type="entry name" value="AAA+_ATPase"/>
</dbReference>
<dbReference type="PROSITE" id="PS00211">
    <property type="entry name" value="ABC_TRANSPORTER_1"/>
    <property type="match status" value="1"/>
</dbReference>
<dbReference type="InterPro" id="IPR017871">
    <property type="entry name" value="ABC_transporter-like_CS"/>
</dbReference>
<dbReference type="SUPFAM" id="SSF52540">
    <property type="entry name" value="P-loop containing nucleoside triphosphate hydrolases"/>
    <property type="match status" value="2"/>
</dbReference>
<feature type="domain" description="ABC transporter" evidence="9">
    <location>
        <begin position="265"/>
        <end position="472"/>
    </location>
</feature>
<dbReference type="GO" id="GO:0016887">
    <property type="term" value="F:ATP hydrolysis activity"/>
    <property type="evidence" value="ECO:0007669"/>
    <property type="project" value="InterPro"/>
</dbReference>
<dbReference type="EMBL" id="WHNX01000008">
    <property type="protein sequence ID" value="MPW25489.1"/>
    <property type="molecule type" value="Genomic_DNA"/>
</dbReference>
<evidence type="ECO:0000256" key="3">
    <source>
        <dbReference type="ARBA" id="ARBA00022448"/>
    </source>
</evidence>
<dbReference type="PROSITE" id="PS50893">
    <property type="entry name" value="ABC_TRANSPORTER_2"/>
    <property type="match status" value="2"/>
</dbReference>
<evidence type="ECO:0000256" key="1">
    <source>
        <dbReference type="ARBA" id="ARBA00004202"/>
    </source>
</evidence>
<keyword evidence="7" id="KW-1278">Translocase</keyword>
<keyword evidence="6 10" id="KW-0067">ATP-binding</keyword>
<dbReference type="RefSeq" id="WP_152803009.1">
    <property type="nucleotide sequence ID" value="NZ_WHNX01000008.1"/>
</dbReference>
<evidence type="ECO:0000256" key="6">
    <source>
        <dbReference type="ARBA" id="ARBA00022840"/>
    </source>
</evidence>
<dbReference type="Gene3D" id="3.40.50.300">
    <property type="entry name" value="P-loop containing nucleotide triphosphate hydrolases"/>
    <property type="match status" value="2"/>
</dbReference>
<accession>A0A6A7K7M6</accession>
<dbReference type="Pfam" id="PF00005">
    <property type="entry name" value="ABC_tran"/>
    <property type="match status" value="2"/>
</dbReference>
<sequence length="473" mass="53391">MIKLDNISYTYGDRSESGVRDIQIDIKNGECILLCGRSGCGKTTITKLINGLIPHFITGKKTNVAYVNGQSVDEMPIYELSKSVASVFQNPKTQFFNLDAESEIVFSLENQGIALDLIDKILRQTVNQLRIHHLLKKSMLQMSGGEKQIIAFACAYASQAEIIVLDEPSANLDLQTMKIIGDIISKLKNQGKTIIIAEHRISYLISVVDRVLFIEDGTIKRDLSGDEFFDMDENMRKIMGLRSLIALDSNKIQQELSQHDSKHTLKIENLNLAYGKQIVLENINFELHSDQVTALVGKNGMGKSTLARCICGLDNQKSGKIFLNGHQLNTKRRKKLSYMVMQDVNHQLFSESLENECLLGNANINKERIYEVLHALDLYKYKNIHPQVLSGGQKQRLAIATAILSDKKVLILDEPTSGLDYENMMKVSNLIKRLSKLKFIILLITHDMELVENTCNRLIHLNKNQIFDVSHNT</sequence>
<keyword evidence="4" id="KW-1003">Cell membrane</keyword>
<dbReference type="CDD" id="cd03225">
    <property type="entry name" value="ABC_cobalt_CbiO_domain1"/>
    <property type="match status" value="1"/>
</dbReference>
<dbReference type="AlphaFoldDB" id="A0A6A7K7M6"/>
<comment type="subcellular location">
    <subcellularLocation>
        <location evidence="1">Cell membrane</location>
        <topology evidence="1">Peripheral membrane protein</topology>
    </subcellularLocation>
</comment>
<dbReference type="GO" id="GO:0042626">
    <property type="term" value="F:ATPase-coupled transmembrane transporter activity"/>
    <property type="evidence" value="ECO:0007669"/>
    <property type="project" value="TreeGrafter"/>
</dbReference>
<evidence type="ECO:0000259" key="9">
    <source>
        <dbReference type="PROSITE" id="PS50893"/>
    </source>
</evidence>
<dbReference type="GO" id="GO:0043190">
    <property type="term" value="C:ATP-binding cassette (ABC) transporter complex"/>
    <property type="evidence" value="ECO:0007669"/>
    <property type="project" value="TreeGrafter"/>
</dbReference>